<proteinExistence type="inferred from homology"/>
<evidence type="ECO:0000256" key="2">
    <source>
        <dbReference type="ARBA" id="ARBA00008661"/>
    </source>
</evidence>
<dbReference type="GO" id="GO:0000139">
    <property type="term" value="C:Golgi membrane"/>
    <property type="evidence" value="ECO:0007669"/>
    <property type="project" value="UniProtKB-SubCell"/>
</dbReference>
<keyword evidence="5" id="KW-0812">Transmembrane</keyword>
<dbReference type="PANTHER" id="PTHR11214">
    <property type="entry name" value="BETA-1,3-N-ACETYLGLUCOSAMINYLTRANSFERASE"/>
    <property type="match status" value="1"/>
</dbReference>
<keyword evidence="6" id="KW-0735">Signal-anchor</keyword>
<evidence type="ECO:0000256" key="9">
    <source>
        <dbReference type="ARBA" id="ARBA00023136"/>
    </source>
</evidence>
<evidence type="ECO:0000256" key="10">
    <source>
        <dbReference type="ARBA" id="ARBA00023180"/>
    </source>
</evidence>
<sequence length="786" mass="87606">TDAGTAQHQEIGTPSEESLETLMEFVSSQDSPWALPPDCSPEDQHLRELAVQSPQLIRDNFIFLFFRSLRIVDKGVNEVDENLLKFHNLEELVLSANQISKINSANLPRTLKVLELCGNEIVGLQNLCSLPPPELQHLGLGYNRLPNLLSLDLSFNNFTDLLGIVSKLATLRRLRTLVLQGNPLVLIPGYRGFVIDSLPKLCILDDRNISPDERHQFHGLSSKPDLIGNKAQLVVNVGKIKGVPNPSKPEDLESGPESPVITHSYYVTYEFVEGEEAEDTNNSEVIKFHQSQTVATPNPGSPPGNADTGGSESSALSSLLKQEPPANRANRHLTLRKHWAETIECSHRKEHVTGDLAALKAFLMAGTTVTVVEEKVFSWPIAAGLAEDAGKKGKADKGKAEKGKPKDGGKGDKQKKKKESPVELRSDPPLLRSLGSGHVNLESLLTGDQLVAVVCDLGVLISEETTQPPSPKEKDGKKSKDKNKKTKTGGESPASQKTTVAAKELHRTFLMYKHCRNFSTLLKPTRCSEETFLLLAIKSPPINIDRRVAIRNTWGKEVAIGSKLLGRSEAKVQAHSLHQLLVYESQEFDDIVQWDFTDNFFNLTLKELHFLRWFMVDCPHARFVLKGDDDVFVNTYNIVEFLKELKPGQDLFVGDVISQARPIRNTKVKYFIPESMYKAPYYPLYAGGGGYVMSRTTVQRLQSTAEDTELFPIDDVFVGMCLAKMAVTPLNHAGFKTFGIQRPFNPFDPCLYKELMIVHKLNPTEMWIMWTLVKDDRIRCAVSLTQ</sequence>
<feature type="compositionally biased region" description="Basic and acidic residues" evidence="12">
    <location>
        <begin position="388"/>
        <end position="412"/>
    </location>
</feature>
<comment type="similarity">
    <text evidence="2">Belongs to the glycosyltransferase 31 family.</text>
</comment>
<dbReference type="GO" id="GO:0030311">
    <property type="term" value="P:poly-N-acetyllactosamine biosynthetic process"/>
    <property type="evidence" value="ECO:0007669"/>
    <property type="project" value="TreeGrafter"/>
</dbReference>
<dbReference type="FunFam" id="3.90.550.50:FF:000009">
    <property type="entry name" value="Hexosyltransferase"/>
    <property type="match status" value="1"/>
</dbReference>
<evidence type="ECO:0000256" key="3">
    <source>
        <dbReference type="ARBA" id="ARBA00022676"/>
    </source>
</evidence>
<gene>
    <name evidence="13" type="ORF">UY3_05642</name>
</gene>
<keyword evidence="3 13" id="KW-0328">Glycosyltransferase</keyword>
<dbReference type="AlphaFoldDB" id="M7BGR7"/>
<keyword evidence="7" id="KW-1133">Transmembrane helix</keyword>
<keyword evidence="10" id="KW-0325">Glycoprotein</keyword>
<dbReference type="EMBL" id="KB523138">
    <property type="protein sequence ID" value="EMP37111.1"/>
    <property type="molecule type" value="Genomic_DNA"/>
</dbReference>
<feature type="region of interest" description="Disordered" evidence="12">
    <location>
        <begin position="464"/>
        <end position="499"/>
    </location>
</feature>
<dbReference type="GO" id="GO:0016266">
    <property type="term" value="P:protein O-linked glycosylation via N-acetyl-galactosamine"/>
    <property type="evidence" value="ECO:0007669"/>
    <property type="project" value="UniProtKB-ARBA"/>
</dbReference>
<dbReference type="GO" id="GO:0008532">
    <property type="term" value="F:N-acetyllactosaminide beta-1,3-N-acetylglucosaminyltransferase activity"/>
    <property type="evidence" value="ECO:0007669"/>
    <property type="project" value="TreeGrafter"/>
</dbReference>
<evidence type="ECO:0000256" key="7">
    <source>
        <dbReference type="ARBA" id="ARBA00022989"/>
    </source>
</evidence>
<evidence type="ECO:0000313" key="13">
    <source>
        <dbReference type="EMBL" id="EMP37111.1"/>
    </source>
</evidence>
<keyword evidence="14" id="KW-1185">Reference proteome</keyword>
<keyword evidence="9" id="KW-0472">Membrane</keyword>
<feature type="region of interest" description="Disordered" evidence="12">
    <location>
        <begin position="388"/>
        <end position="432"/>
    </location>
</feature>
<evidence type="ECO:0000256" key="6">
    <source>
        <dbReference type="ARBA" id="ARBA00022968"/>
    </source>
</evidence>
<dbReference type="SUPFAM" id="SSF52058">
    <property type="entry name" value="L domain-like"/>
    <property type="match status" value="1"/>
</dbReference>
<dbReference type="Gene3D" id="3.90.550.50">
    <property type="match status" value="1"/>
</dbReference>
<dbReference type="Gene3D" id="3.80.10.10">
    <property type="entry name" value="Ribonuclease Inhibitor"/>
    <property type="match status" value="2"/>
</dbReference>
<comment type="pathway">
    <text evidence="11">Protein modification.</text>
</comment>
<keyword evidence="4 13" id="KW-0808">Transferase</keyword>
<organism evidence="13 14">
    <name type="scientific">Chelonia mydas</name>
    <name type="common">Green sea-turtle</name>
    <name type="synonym">Chelonia agassizi</name>
    <dbReference type="NCBI Taxonomy" id="8469"/>
    <lineage>
        <taxon>Eukaryota</taxon>
        <taxon>Metazoa</taxon>
        <taxon>Chordata</taxon>
        <taxon>Craniata</taxon>
        <taxon>Vertebrata</taxon>
        <taxon>Euteleostomi</taxon>
        <taxon>Archelosauria</taxon>
        <taxon>Testudinata</taxon>
        <taxon>Testudines</taxon>
        <taxon>Cryptodira</taxon>
        <taxon>Durocryptodira</taxon>
        <taxon>Americhelydia</taxon>
        <taxon>Chelonioidea</taxon>
        <taxon>Cheloniidae</taxon>
        <taxon>Chelonia</taxon>
    </lineage>
</organism>
<dbReference type="PROSITE" id="PS51450">
    <property type="entry name" value="LRR"/>
    <property type="match status" value="3"/>
</dbReference>
<evidence type="ECO:0000256" key="5">
    <source>
        <dbReference type="ARBA" id="ARBA00022692"/>
    </source>
</evidence>
<dbReference type="Pfam" id="PF01762">
    <property type="entry name" value="Galactosyl_T"/>
    <property type="match status" value="1"/>
</dbReference>
<reference evidence="14" key="1">
    <citation type="journal article" date="2013" name="Nat. Genet.">
        <title>The draft genomes of soft-shell turtle and green sea turtle yield insights into the development and evolution of the turtle-specific body plan.</title>
        <authorList>
            <person name="Wang Z."/>
            <person name="Pascual-Anaya J."/>
            <person name="Zadissa A."/>
            <person name="Li W."/>
            <person name="Niimura Y."/>
            <person name="Huang Z."/>
            <person name="Li C."/>
            <person name="White S."/>
            <person name="Xiong Z."/>
            <person name="Fang D."/>
            <person name="Wang B."/>
            <person name="Ming Y."/>
            <person name="Chen Y."/>
            <person name="Zheng Y."/>
            <person name="Kuraku S."/>
            <person name="Pignatelli M."/>
            <person name="Herrero J."/>
            <person name="Beal K."/>
            <person name="Nozawa M."/>
            <person name="Li Q."/>
            <person name="Wang J."/>
            <person name="Zhang H."/>
            <person name="Yu L."/>
            <person name="Shigenobu S."/>
            <person name="Wang J."/>
            <person name="Liu J."/>
            <person name="Flicek P."/>
            <person name="Searle S."/>
            <person name="Wang J."/>
            <person name="Kuratani S."/>
            <person name="Yin Y."/>
            <person name="Aken B."/>
            <person name="Zhang G."/>
            <person name="Irie N."/>
        </authorList>
    </citation>
    <scope>NUCLEOTIDE SEQUENCE [LARGE SCALE GENOMIC DNA]</scope>
</reference>
<accession>M7BGR7</accession>
<dbReference type="Proteomes" id="UP000031443">
    <property type="component" value="Unassembled WGS sequence"/>
</dbReference>
<feature type="compositionally biased region" description="Low complexity" evidence="12">
    <location>
        <begin position="311"/>
        <end position="320"/>
    </location>
</feature>
<dbReference type="STRING" id="8469.M7BGR7"/>
<name>M7BGR7_CHEMY</name>
<feature type="region of interest" description="Disordered" evidence="12">
    <location>
        <begin position="291"/>
        <end position="331"/>
    </location>
</feature>
<evidence type="ECO:0000256" key="1">
    <source>
        <dbReference type="ARBA" id="ARBA00004323"/>
    </source>
</evidence>
<feature type="region of interest" description="Disordered" evidence="12">
    <location>
        <begin position="240"/>
        <end position="259"/>
    </location>
</feature>
<dbReference type="InterPro" id="IPR001611">
    <property type="entry name" value="Leu-rich_rpt"/>
</dbReference>
<evidence type="ECO:0000313" key="14">
    <source>
        <dbReference type="Proteomes" id="UP000031443"/>
    </source>
</evidence>
<evidence type="ECO:0000256" key="12">
    <source>
        <dbReference type="SAM" id="MobiDB-lite"/>
    </source>
</evidence>
<dbReference type="GO" id="GO:0008499">
    <property type="term" value="F:N-acetyl-beta-D-glucosaminide beta-(1,3)-galactosyltransferase activity"/>
    <property type="evidence" value="ECO:0007669"/>
    <property type="project" value="UniProtKB-ARBA"/>
</dbReference>
<keyword evidence="8" id="KW-0333">Golgi apparatus</keyword>
<dbReference type="InterPro" id="IPR032675">
    <property type="entry name" value="LRR_dom_sf"/>
</dbReference>
<dbReference type="InterPro" id="IPR002659">
    <property type="entry name" value="Glyco_trans_31"/>
</dbReference>
<dbReference type="eggNOG" id="KOG0531">
    <property type="taxonomic scope" value="Eukaryota"/>
</dbReference>
<dbReference type="PANTHER" id="PTHR11214:SF368">
    <property type="entry name" value="N-ACETYLLACTOSAMINIDE BETA-1,3-N-ACETYLGLUCOSAMINYLTRANSFERASE 4"/>
    <property type="match status" value="1"/>
</dbReference>
<feature type="non-terminal residue" evidence="13">
    <location>
        <position position="1"/>
    </location>
</feature>
<evidence type="ECO:0000256" key="8">
    <source>
        <dbReference type="ARBA" id="ARBA00023034"/>
    </source>
</evidence>
<comment type="subcellular location">
    <subcellularLocation>
        <location evidence="1">Golgi apparatus membrane</location>
        <topology evidence="1">Single-pass type II membrane protein</topology>
    </subcellularLocation>
</comment>
<protein>
    <submittedName>
        <fullName evidence="13">UDP-GlcNAc:betaGal beta-1,3-N-acetylglucosaminyltransferase 4</fullName>
    </submittedName>
</protein>
<evidence type="ECO:0000256" key="11">
    <source>
        <dbReference type="ARBA" id="ARBA00043952"/>
    </source>
</evidence>
<evidence type="ECO:0000256" key="4">
    <source>
        <dbReference type="ARBA" id="ARBA00022679"/>
    </source>
</evidence>